<comment type="cofactor">
    <cofactor evidence="2 17 20">
        <name>Mg(2+)</name>
        <dbReference type="ChEBI" id="CHEBI:18420"/>
    </cofactor>
</comment>
<dbReference type="PRINTS" id="PR01736">
    <property type="entry name" value="PHPHTRNFRASE"/>
</dbReference>
<evidence type="ECO:0000256" key="1">
    <source>
        <dbReference type="ARBA" id="ARBA00000683"/>
    </source>
</evidence>
<evidence type="ECO:0000256" key="4">
    <source>
        <dbReference type="ARBA" id="ARBA00004496"/>
    </source>
</evidence>
<feature type="binding site" evidence="20">
    <location>
        <position position="411"/>
    </location>
    <ligand>
        <name>Mg(2+)</name>
        <dbReference type="ChEBI" id="CHEBI:18420"/>
    </ligand>
</feature>
<evidence type="ECO:0000259" key="23">
    <source>
        <dbReference type="Pfam" id="PF05524"/>
    </source>
</evidence>
<dbReference type="InterPro" id="IPR000121">
    <property type="entry name" value="PEP_util_C"/>
</dbReference>
<dbReference type="InterPro" id="IPR050499">
    <property type="entry name" value="PEP-utilizing_PTS_enzyme"/>
</dbReference>
<dbReference type="Pfam" id="PF05524">
    <property type="entry name" value="PEP-utilisers_N"/>
    <property type="match status" value="1"/>
</dbReference>
<dbReference type="PANTHER" id="PTHR46244:SF3">
    <property type="entry name" value="PHOSPHOENOLPYRUVATE-PROTEIN PHOSPHOTRANSFERASE"/>
    <property type="match status" value="1"/>
</dbReference>
<comment type="caution">
    <text evidence="24">The sequence shown here is derived from an EMBL/GenBank/DDBJ whole genome shotgun (WGS) entry which is preliminary data.</text>
</comment>
<feature type="domain" description="PEP-utilising enzyme C-terminal" evidence="22">
    <location>
        <begin position="250"/>
        <end position="518"/>
    </location>
</feature>
<evidence type="ECO:0000256" key="15">
    <source>
        <dbReference type="ARBA" id="ARBA00022842"/>
    </source>
</evidence>
<evidence type="ECO:0000256" key="17">
    <source>
        <dbReference type="PIRNR" id="PIRNR000732"/>
    </source>
</evidence>
<keyword evidence="11 17" id="KW-0808">Transferase</keyword>
<evidence type="ECO:0000256" key="7">
    <source>
        <dbReference type="ARBA" id="ARBA00016544"/>
    </source>
</evidence>
<evidence type="ECO:0000256" key="2">
    <source>
        <dbReference type="ARBA" id="ARBA00001946"/>
    </source>
</evidence>
<dbReference type="GO" id="GO:0005737">
    <property type="term" value="C:cytoplasm"/>
    <property type="evidence" value="ECO:0007669"/>
    <property type="project" value="UniProtKB-SubCell"/>
</dbReference>
<evidence type="ECO:0000256" key="18">
    <source>
        <dbReference type="PIRSR" id="PIRSR000732-1"/>
    </source>
</evidence>
<protein>
    <recommendedName>
        <fullName evidence="7 17">Phosphoenolpyruvate-protein phosphotransferase</fullName>
        <ecNumber evidence="6 17">2.7.3.9</ecNumber>
    </recommendedName>
    <alternativeName>
        <fullName evidence="16 17">Phosphotransferase system, enzyme I</fullName>
    </alternativeName>
</protein>
<dbReference type="Proteomes" id="UP000571817">
    <property type="component" value="Unassembled WGS sequence"/>
</dbReference>
<dbReference type="InterPro" id="IPR036637">
    <property type="entry name" value="Phosphohistidine_dom_sf"/>
</dbReference>
<evidence type="ECO:0000256" key="11">
    <source>
        <dbReference type="ARBA" id="ARBA00022679"/>
    </source>
</evidence>
<feature type="domain" description="PEP-utilising enzyme mobile" evidence="21">
    <location>
        <begin position="150"/>
        <end position="219"/>
    </location>
</feature>
<dbReference type="Pfam" id="PF02896">
    <property type="entry name" value="PEP-utilizers_C"/>
    <property type="match status" value="1"/>
</dbReference>
<evidence type="ECO:0000313" key="24">
    <source>
        <dbReference type="EMBL" id="NYJ75378.1"/>
    </source>
</evidence>
<comment type="subcellular location">
    <subcellularLocation>
        <location evidence="4 17">Cytoplasm</location>
    </subcellularLocation>
</comment>
<sequence>MSGVPVSPGSAVGPVVQVSPALTAPANEPAPQGPEEAAASITAVERAFEDVAVGLERRAEDAPGAAKEILGAAALMARDRALLKAVSKRITDGCGPTRAVEASVAEYCAMFQAAGGYLAERVTDLCDVRDRVVARLLGEPEPGIPALHGPCVLVARDLAPAETATLDATLVRGIITEAGGRNSHTAILAAGLGIPAAVQVAGATALEVGTIVAVDGDSGVVTVEPDQATQDTMQRKAFARRTALQAASGPGRTKDGHPVALLVNIGTAQDAISAGPMDVEGVGLFRTEVLFLGKQSAPTVEEQTQIYRSVFAAFGTRRVVVRTLDAGADKPLAFADLGEEENPALGRRGLRMGQAIPDLLDHQLEALGAAAQGTSAEVKVMAPMVATVDEAQWFAERVRAHGLPSAGVMIEIPAAALRSRDVLDVVDFGSLGTNDLAQYTMAADRMQGALSDLLDPWQPAVLDVIDAACVGARAHGKPMGVCGESGGDPLMALVLAGLGVTSLSMAPGKVDLVRYALSLHDLATCERLAAVARAARTAGDGRAAVLREVDPALRDVL</sequence>
<dbReference type="EC" id="2.7.3.9" evidence="6 17"/>
<feature type="active site" description="Tele-phosphohistidine intermediate" evidence="18">
    <location>
        <position position="184"/>
    </location>
</feature>
<feature type="binding site" evidence="19">
    <location>
        <position position="445"/>
    </location>
    <ligand>
        <name>phosphoenolpyruvate</name>
        <dbReference type="ChEBI" id="CHEBI:58702"/>
    </ligand>
</feature>
<dbReference type="GO" id="GO:0008965">
    <property type="term" value="F:phosphoenolpyruvate-protein phosphotransferase activity"/>
    <property type="evidence" value="ECO:0007669"/>
    <property type="project" value="UniProtKB-EC"/>
</dbReference>
<keyword evidence="13 17" id="KW-0479">Metal-binding</keyword>
<evidence type="ECO:0000256" key="20">
    <source>
        <dbReference type="PIRSR" id="PIRSR000732-3"/>
    </source>
</evidence>
<evidence type="ECO:0000256" key="12">
    <source>
        <dbReference type="ARBA" id="ARBA00022683"/>
    </source>
</evidence>
<reference evidence="24 25" key="1">
    <citation type="submission" date="2020-07" db="EMBL/GenBank/DDBJ databases">
        <title>Sequencing the genomes of 1000 actinobacteria strains.</title>
        <authorList>
            <person name="Klenk H.-P."/>
        </authorList>
    </citation>
    <scope>NUCLEOTIDE SEQUENCE [LARGE SCALE GENOMIC DNA]</scope>
    <source>
        <strain evidence="24 25">DSM 29531</strain>
    </source>
</reference>
<evidence type="ECO:0000256" key="14">
    <source>
        <dbReference type="ARBA" id="ARBA00022777"/>
    </source>
</evidence>
<dbReference type="Gene3D" id="1.10.274.10">
    <property type="entry name" value="PtsI, HPr-binding domain"/>
    <property type="match status" value="1"/>
</dbReference>
<organism evidence="24 25">
    <name type="scientific">Allobranchiibius huperziae</name>
    <dbReference type="NCBI Taxonomy" id="1874116"/>
    <lineage>
        <taxon>Bacteria</taxon>
        <taxon>Bacillati</taxon>
        <taxon>Actinomycetota</taxon>
        <taxon>Actinomycetes</taxon>
        <taxon>Micrococcales</taxon>
        <taxon>Dermacoccaceae</taxon>
        <taxon>Allobranchiibius</taxon>
    </lineage>
</organism>
<feature type="domain" description="Phosphotransferase system enzyme I N-terminal" evidence="23">
    <location>
        <begin position="3"/>
        <end position="121"/>
    </location>
</feature>
<dbReference type="EMBL" id="JACCFW010000001">
    <property type="protein sequence ID" value="NYJ75378.1"/>
    <property type="molecule type" value="Genomic_DNA"/>
</dbReference>
<evidence type="ECO:0000256" key="9">
    <source>
        <dbReference type="ARBA" id="ARBA00022490"/>
    </source>
</evidence>
<feature type="binding site" evidence="19">
    <location>
        <position position="322"/>
    </location>
    <ligand>
        <name>phosphoenolpyruvate</name>
        <dbReference type="ChEBI" id="CHEBI:58702"/>
    </ligand>
</feature>
<dbReference type="NCBIfam" id="TIGR01417">
    <property type="entry name" value="PTS_I_fam"/>
    <property type="match status" value="1"/>
</dbReference>
<evidence type="ECO:0000313" key="25">
    <source>
        <dbReference type="Proteomes" id="UP000571817"/>
    </source>
</evidence>
<dbReference type="InterPro" id="IPR015813">
    <property type="entry name" value="Pyrv/PenolPyrv_kinase-like_dom"/>
</dbReference>
<evidence type="ECO:0000259" key="21">
    <source>
        <dbReference type="Pfam" id="PF00391"/>
    </source>
</evidence>
<dbReference type="InterPro" id="IPR024692">
    <property type="entry name" value="PTS_EI"/>
</dbReference>
<evidence type="ECO:0000256" key="3">
    <source>
        <dbReference type="ARBA" id="ARBA00002728"/>
    </source>
</evidence>
<dbReference type="InterPro" id="IPR036618">
    <property type="entry name" value="PtsI_HPr-bd_sf"/>
</dbReference>
<dbReference type="SUPFAM" id="SSF52009">
    <property type="entry name" value="Phosphohistidine domain"/>
    <property type="match status" value="1"/>
</dbReference>
<dbReference type="InterPro" id="IPR008731">
    <property type="entry name" value="PTS_EIN"/>
</dbReference>
<dbReference type="GO" id="GO:0009401">
    <property type="term" value="P:phosphoenolpyruvate-dependent sugar phosphotransferase system"/>
    <property type="evidence" value="ECO:0007669"/>
    <property type="project" value="UniProtKB-KW"/>
</dbReference>
<gene>
    <name evidence="24" type="ORF">HNR15_002341</name>
</gene>
<dbReference type="SUPFAM" id="SSF47831">
    <property type="entry name" value="Enzyme I of the PEP:sugar phosphotransferase system HPr-binding (sub)domain"/>
    <property type="match status" value="1"/>
</dbReference>
<dbReference type="InterPro" id="IPR006318">
    <property type="entry name" value="PTS_EI-like"/>
</dbReference>
<keyword evidence="8 17" id="KW-0813">Transport</keyword>
<feature type="binding site" evidence="19">
    <location>
        <begin position="434"/>
        <end position="435"/>
    </location>
    <ligand>
        <name>phosphoenolpyruvate</name>
        <dbReference type="ChEBI" id="CHEBI:58702"/>
    </ligand>
</feature>
<feature type="active site" description="Proton donor" evidence="18">
    <location>
        <position position="482"/>
    </location>
</feature>
<dbReference type="InterPro" id="IPR040442">
    <property type="entry name" value="Pyrv_kinase-like_dom_sf"/>
</dbReference>
<comment type="catalytic activity">
    <reaction evidence="1 17">
        <text>L-histidyl-[protein] + phosphoenolpyruvate = N(pros)-phospho-L-histidyl-[protein] + pyruvate</text>
        <dbReference type="Rhea" id="RHEA:23880"/>
        <dbReference type="Rhea" id="RHEA-COMP:9745"/>
        <dbReference type="Rhea" id="RHEA-COMP:9746"/>
        <dbReference type="ChEBI" id="CHEBI:15361"/>
        <dbReference type="ChEBI" id="CHEBI:29979"/>
        <dbReference type="ChEBI" id="CHEBI:58702"/>
        <dbReference type="ChEBI" id="CHEBI:64837"/>
        <dbReference type="EC" id="2.7.3.9"/>
    </reaction>
</comment>
<evidence type="ECO:0000256" key="8">
    <source>
        <dbReference type="ARBA" id="ARBA00022448"/>
    </source>
</evidence>
<dbReference type="Pfam" id="PF00391">
    <property type="entry name" value="PEP-utilizers"/>
    <property type="match status" value="1"/>
</dbReference>
<comment type="similarity">
    <text evidence="5 17">Belongs to the PEP-utilizing enzyme family.</text>
</comment>
<keyword evidence="12 17" id="KW-0598">Phosphotransferase system</keyword>
<dbReference type="AlphaFoldDB" id="A0A853DEY8"/>
<keyword evidence="14 17" id="KW-0418">Kinase</keyword>
<feature type="binding site" evidence="19">
    <location>
        <position position="286"/>
    </location>
    <ligand>
        <name>phosphoenolpyruvate</name>
        <dbReference type="ChEBI" id="CHEBI:58702"/>
    </ligand>
</feature>
<evidence type="ECO:0000256" key="10">
    <source>
        <dbReference type="ARBA" id="ARBA00022597"/>
    </source>
</evidence>
<evidence type="ECO:0000256" key="13">
    <source>
        <dbReference type="ARBA" id="ARBA00022723"/>
    </source>
</evidence>
<dbReference type="SUPFAM" id="SSF51621">
    <property type="entry name" value="Phosphoenolpyruvate/pyruvate domain"/>
    <property type="match status" value="1"/>
</dbReference>
<keyword evidence="10 17" id="KW-0762">Sugar transport</keyword>
<name>A0A853DEY8_9MICO</name>
<proteinExistence type="inferred from homology"/>
<keyword evidence="15 17" id="KW-0460">Magnesium</keyword>
<evidence type="ECO:0000256" key="19">
    <source>
        <dbReference type="PIRSR" id="PIRSR000732-2"/>
    </source>
</evidence>
<evidence type="ECO:0000256" key="6">
    <source>
        <dbReference type="ARBA" id="ARBA00012232"/>
    </source>
</evidence>
<evidence type="ECO:0000256" key="16">
    <source>
        <dbReference type="ARBA" id="ARBA00033235"/>
    </source>
</evidence>
<dbReference type="PIRSF" id="PIRSF000732">
    <property type="entry name" value="PTS_enzyme_I"/>
    <property type="match status" value="1"/>
</dbReference>
<dbReference type="Gene3D" id="3.50.30.10">
    <property type="entry name" value="Phosphohistidine domain"/>
    <property type="match status" value="1"/>
</dbReference>
<feature type="binding site" evidence="20">
    <location>
        <position position="435"/>
    </location>
    <ligand>
        <name>Mg(2+)</name>
        <dbReference type="ChEBI" id="CHEBI:18420"/>
    </ligand>
</feature>
<keyword evidence="9 17" id="KW-0963">Cytoplasm</keyword>
<evidence type="ECO:0000259" key="22">
    <source>
        <dbReference type="Pfam" id="PF02896"/>
    </source>
</evidence>
<dbReference type="Gene3D" id="3.20.20.60">
    <property type="entry name" value="Phosphoenolpyruvate-binding domains"/>
    <property type="match status" value="1"/>
</dbReference>
<dbReference type="GO" id="GO:0016301">
    <property type="term" value="F:kinase activity"/>
    <property type="evidence" value="ECO:0007669"/>
    <property type="project" value="UniProtKB-KW"/>
</dbReference>
<keyword evidence="25" id="KW-1185">Reference proteome</keyword>
<accession>A0A853DEY8</accession>
<dbReference type="InterPro" id="IPR008279">
    <property type="entry name" value="PEP-util_enz_mobile_dom"/>
</dbReference>
<comment type="function">
    <text evidence="3 17">General (non sugar-specific) component of the phosphoenolpyruvate-dependent sugar phosphotransferase system (sugar PTS). This major carbohydrate active-transport system catalyzes the phosphorylation of incoming sugar substrates concomitantly with their translocation across the cell membrane. Enzyme I transfers the phosphoryl group from phosphoenolpyruvate (PEP) to the phosphoryl carrier protein (HPr).</text>
</comment>
<evidence type="ECO:0000256" key="5">
    <source>
        <dbReference type="ARBA" id="ARBA00007837"/>
    </source>
</evidence>
<dbReference type="GO" id="GO:0046872">
    <property type="term" value="F:metal ion binding"/>
    <property type="evidence" value="ECO:0007669"/>
    <property type="project" value="UniProtKB-KW"/>
</dbReference>
<dbReference type="PANTHER" id="PTHR46244">
    <property type="entry name" value="PHOSPHOENOLPYRUVATE-PROTEIN PHOSPHOTRANSFERASE"/>
    <property type="match status" value="1"/>
</dbReference>